<accession>A0A5R9AG46</accession>
<gene>
    <name evidence="3" type="ORF">FEF27_04800</name>
</gene>
<dbReference type="Pfam" id="PF00929">
    <property type="entry name" value="RNase_T"/>
    <property type="match status" value="1"/>
</dbReference>
<evidence type="ECO:0000313" key="3">
    <source>
        <dbReference type="EMBL" id="TLP77548.1"/>
    </source>
</evidence>
<feature type="domain" description="Exonuclease" evidence="2">
    <location>
        <begin position="13"/>
        <end position="179"/>
    </location>
</feature>
<comment type="caution">
    <text evidence="3">The sequence shown here is derived from an EMBL/GenBank/DDBJ whole genome shotgun (WGS) entry which is preliminary data.</text>
</comment>
<dbReference type="InterPro" id="IPR036420">
    <property type="entry name" value="BRCT_dom_sf"/>
</dbReference>
<keyword evidence="4" id="KW-1185">Reference proteome</keyword>
<dbReference type="SUPFAM" id="SSF53098">
    <property type="entry name" value="Ribonuclease H-like"/>
    <property type="match status" value="1"/>
</dbReference>
<dbReference type="PANTHER" id="PTHR30231:SF42">
    <property type="entry name" value="EXONUCLEASE"/>
    <property type="match status" value="1"/>
</dbReference>
<dbReference type="InterPro" id="IPR036397">
    <property type="entry name" value="RNaseH_sf"/>
</dbReference>
<dbReference type="GO" id="GO:0003676">
    <property type="term" value="F:nucleic acid binding"/>
    <property type="evidence" value="ECO:0007669"/>
    <property type="project" value="InterPro"/>
</dbReference>
<dbReference type="InterPro" id="IPR013520">
    <property type="entry name" value="Ribonucl_H"/>
</dbReference>
<dbReference type="InterPro" id="IPR012337">
    <property type="entry name" value="RNaseH-like_sf"/>
</dbReference>
<dbReference type="FunFam" id="3.30.420.10:FF:000045">
    <property type="entry name" value="3'-5' exonuclease DinG"/>
    <property type="match status" value="1"/>
</dbReference>
<evidence type="ECO:0000259" key="2">
    <source>
        <dbReference type="SMART" id="SM00479"/>
    </source>
</evidence>
<keyword evidence="1" id="KW-0540">Nuclease</keyword>
<dbReference type="CDD" id="cd17748">
    <property type="entry name" value="BRCT_DNA_ligase_like"/>
    <property type="match status" value="1"/>
</dbReference>
<dbReference type="Gene3D" id="3.30.420.10">
    <property type="entry name" value="Ribonuclease H-like superfamily/Ribonuclease H"/>
    <property type="match status" value="1"/>
</dbReference>
<dbReference type="GO" id="GO:0005829">
    <property type="term" value="C:cytosol"/>
    <property type="evidence" value="ECO:0007669"/>
    <property type="project" value="TreeGrafter"/>
</dbReference>
<dbReference type="Proteomes" id="UP000306544">
    <property type="component" value="Unassembled WGS sequence"/>
</dbReference>
<proteinExistence type="predicted"/>
<sequence length="364" mass="39696">MADLRPPRVKGLNFTAVDFETANGFRGSPCAIGMVRVRDGNVDELFFKRMRPPEGFDRFDPRNVHIHGITAERVAQQPRFGELFADIADFIGSDTLIAHNAGFDLEVFESALEVSGLDSPGLRALCSLRLARAVYQLDSHALPRSAAAAGFHLKHHHHALWDARAAAAIVVDIAERERQKQLHPLFAAHGIELEELQSWSGPRDYESRATRQARGCAALLDARTPDVTEDMLPDLMRWQDEGRNLPANPQADPSHPLCGEHIVFSGNLAVPRADAKALAAEHGATTASKVTSATTLLVVGDGVSSQDLQAERTVPPLRARKVVEALDRRSQGQQLRLVTEDGFRQLLGDAWPLPDSSAVSAAAE</sequence>
<dbReference type="GO" id="GO:0008408">
    <property type="term" value="F:3'-5' exonuclease activity"/>
    <property type="evidence" value="ECO:0007669"/>
    <property type="project" value="TreeGrafter"/>
</dbReference>
<keyword evidence="1" id="KW-0269">Exonuclease</keyword>
<organism evidence="3 4">
    <name type="scientific">Nesterenkonia sphaerica</name>
    <dbReference type="NCBI Taxonomy" id="1804988"/>
    <lineage>
        <taxon>Bacteria</taxon>
        <taxon>Bacillati</taxon>
        <taxon>Actinomycetota</taxon>
        <taxon>Actinomycetes</taxon>
        <taxon>Micrococcales</taxon>
        <taxon>Micrococcaceae</taxon>
        <taxon>Nesterenkonia</taxon>
    </lineage>
</organism>
<dbReference type="AlphaFoldDB" id="A0A5R9AG46"/>
<dbReference type="Gene3D" id="3.40.50.10190">
    <property type="entry name" value="BRCT domain"/>
    <property type="match status" value="1"/>
</dbReference>
<name>A0A5R9AG46_9MICC</name>
<reference evidence="3 4" key="1">
    <citation type="submission" date="2019-05" db="EMBL/GenBank/DDBJ databases">
        <title>Nesterenkonia sp. GY239, isolated from the Southern Atlantic Ocean.</title>
        <authorList>
            <person name="Zhang G."/>
        </authorList>
    </citation>
    <scope>NUCLEOTIDE SEQUENCE [LARGE SCALE GENOMIC DNA]</scope>
    <source>
        <strain evidence="3 4">GY239</strain>
    </source>
</reference>
<keyword evidence="1" id="KW-0378">Hydrolase</keyword>
<dbReference type="PANTHER" id="PTHR30231">
    <property type="entry name" value="DNA POLYMERASE III SUBUNIT EPSILON"/>
    <property type="match status" value="1"/>
</dbReference>
<evidence type="ECO:0000313" key="4">
    <source>
        <dbReference type="Proteomes" id="UP000306544"/>
    </source>
</evidence>
<dbReference type="SMART" id="SM00479">
    <property type="entry name" value="EXOIII"/>
    <property type="match status" value="1"/>
</dbReference>
<protein>
    <submittedName>
        <fullName evidence="3">DNA polymerase III subunit epsilon</fullName>
    </submittedName>
</protein>
<dbReference type="SUPFAM" id="SSF52113">
    <property type="entry name" value="BRCT domain"/>
    <property type="match status" value="1"/>
</dbReference>
<dbReference type="EMBL" id="VAWA01000004">
    <property type="protein sequence ID" value="TLP77548.1"/>
    <property type="molecule type" value="Genomic_DNA"/>
</dbReference>
<evidence type="ECO:0000256" key="1">
    <source>
        <dbReference type="ARBA" id="ARBA00022839"/>
    </source>
</evidence>
<dbReference type="OrthoDB" id="9803913at2"/>